<sequence>MKKTFLENLIEKLEKAKLQLLILQLQLRVIFLRQKLTIPNLPEPKIVMVHHGGGNWDFETINRNHRWWKQRDGSVVEGKKSSLGYYSGYHKFIEFNGKLHIARRDNEEGAHCVDPANPGYWNKNSVGLGVQGNTDLQKSPEWLLITFKSELDSYVARGFKVKYHGQIVPTACPGKYLKEWLK</sequence>
<dbReference type="Gene3D" id="3.40.80.10">
    <property type="entry name" value="Peptidoglycan recognition protein-like"/>
    <property type="match status" value="1"/>
</dbReference>
<proteinExistence type="predicted"/>
<name>A0A0F9JWM4_9ZZZZ</name>
<accession>A0A0F9JWM4</accession>
<dbReference type="InterPro" id="IPR036505">
    <property type="entry name" value="Amidase/PGRP_sf"/>
</dbReference>
<feature type="non-terminal residue" evidence="1">
    <location>
        <position position="182"/>
    </location>
</feature>
<evidence type="ECO:0000313" key="1">
    <source>
        <dbReference type="EMBL" id="KKM66831.1"/>
    </source>
</evidence>
<comment type="caution">
    <text evidence="1">The sequence shown here is derived from an EMBL/GenBank/DDBJ whole genome shotgun (WGS) entry which is preliminary data.</text>
</comment>
<dbReference type="GO" id="GO:0009253">
    <property type="term" value="P:peptidoglycan catabolic process"/>
    <property type="evidence" value="ECO:0007669"/>
    <property type="project" value="InterPro"/>
</dbReference>
<dbReference type="GO" id="GO:0008745">
    <property type="term" value="F:N-acetylmuramoyl-L-alanine amidase activity"/>
    <property type="evidence" value="ECO:0007669"/>
    <property type="project" value="InterPro"/>
</dbReference>
<dbReference type="SUPFAM" id="SSF55846">
    <property type="entry name" value="N-acetylmuramoyl-L-alanine amidase-like"/>
    <property type="match status" value="1"/>
</dbReference>
<protein>
    <submittedName>
        <fullName evidence="1">Uncharacterized protein</fullName>
    </submittedName>
</protein>
<gene>
    <name evidence="1" type="ORF">LCGC14_1477270</name>
</gene>
<reference evidence="1" key="1">
    <citation type="journal article" date="2015" name="Nature">
        <title>Complex archaea that bridge the gap between prokaryotes and eukaryotes.</title>
        <authorList>
            <person name="Spang A."/>
            <person name="Saw J.H."/>
            <person name="Jorgensen S.L."/>
            <person name="Zaremba-Niedzwiedzka K."/>
            <person name="Martijn J."/>
            <person name="Lind A.E."/>
            <person name="van Eijk R."/>
            <person name="Schleper C."/>
            <person name="Guy L."/>
            <person name="Ettema T.J."/>
        </authorList>
    </citation>
    <scope>NUCLEOTIDE SEQUENCE</scope>
</reference>
<dbReference type="EMBL" id="LAZR01010458">
    <property type="protein sequence ID" value="KKM66831.1"/>
    <property type="molecule type" value="Genomic_DNA"/>
</dbReference>
<organism evidence="1">
    <name type="scientific">marine sediment metagenome</name>
    <dbReference type="NCBI Taxonomy" id="412755"/>
    <lineage>
        <taxon>unclassified sequences</taxon>
        <taxon>metagenomes</taxon>
        <taxon>ecological metagenomes</taxon>
    </lineage>
</organism>
<dbReference type="AlphaFoldDB" id="A0A0F9JWM4"/>